<evidence type="ECO:0000313" key="2">
    <source>
        <dbReference type="EMBL" id="GAF95132.1"/>
    </source>
</evidence>
<organism evidence="2">
    <name type="scientific">marine sediment metagenome</name>
    <dbReference type="NCBI Taxonomy" id="412755"/>
    <lineage>
        <taxon>unclassified sequences</taxon>
        <taxon>metagenomes</taxon>
        <taxon>ecological metagenomes</taxon>
    </lineage>
</organism>
<gene>
    <name evidence="2" type="ORF">S01H1_23150</name>
</gene>
<dbReference type="EMBL" id="BARS01013268">
    <property type="protein sequence ID" value="GAF95132.1"/>
    <property type="molecule type" value="Genomic_DNA"/>
</dbReference>
<reference evidence="2" key="1">
    <citation type="journal article" date="2014" name="Front. Microbiol.">
        <title>High frequency of phylogenetically diverse reductive dehalogenase-homologous genes in deep subseafloor sedimentary metagenomes.</title>
        <authorList>
            <person name="Kawai M."/>
            <person name="Futagami T."/>
            <person name="Toyoda A."/>
            <person name="Takaki Y."/>
            <person name="Nishi S."/>
            <person name="Hori S."/>
            <person name="Arai W."/>
            <person name="Tsubouchi T."/>
            <person name="Morono Y."/>
            <person name="Uchiyama I."/>
            <person name="Ito T."/>
            <person name="Fujiyama A."/>
            <person name="Inagaki F."/>
            <person name="Takami H."/>
        </authorList>
    </citation>
    <scope>NUCLEOTIDE SEQUENCE</scope>
    <source>
        <strain evidence="2">Expedition CK06-06</strain>
    </source>
</reference>
<feature type="transmembrane region" description="Helical" evidence="1">
    <location>
        <begin position="32"/>
        <end position="56"/>
    </location>
</feature>
<keyword evidence="1" id="KW-0472">Membrane</keyword>
<protein>
    <submittedName>
        <fullName evidence="2">Uncharacterized protein</fullName>
    </submittedName>
</protein>
<name>X0U411_9ZZZZ</name>
<proteinExistence type="predicted"/>
<keyword evidence="1" id="KW-1133">Transmembrane helix</keyword>
<feature type="non-terminal residue" evidence="2">
    <location>
        <position position="1"/>
    </location>
</feature>
<accession>X0U411</accession>
<dbReference type="AlphaFoldDB" id="X0U411"/>
<evidence type="ECO:0000256" key="1">
    <source>
        <dbReference type="SAM" id="Phobius"/>
    </source>
</evidence>
<comment type="caution">
    <text evidence="2">The sequence shown here is derived from an EMBL/GenBank/DDBJ whole genome shotgun (WGS) entry which is preliminary data.</text>
</comment>
<keyword evidence="1" id="KW-0812">Transmembrane</keyword>
<sequence length="57" mass="6372">HGFLTLFIARKQTDIEKIKAISGVSNYKLARLLAIIVLLAGTLPGISIIYIAFFYFK</sequence>